<dbReference type="InterPro" id="IPR001264">
    <property type="entry name" value="Glyco_trans_51"/>
</dbReference>
<evidence type="ECO:0000313" key="5">
    <source>
        <dbReference type="Proteomes" id="UP001205609"/>
    </source>
</evidence>
<dbReference type="SUPFAM" id="SSF53955">
    <property type="entry name" value="Lysozyme-like"/>
    <property type="match status" value="1"/>
</dbReference>
<evidence type="ECO:0000259" key="3">
    <source>
        <dbReference type="Pfam" id="PF00912"/>
    </source>
</evidence>
<reference evidence="4 5" key="1">
    <citation type="journal article" date="2023" name="Int. J. Syst. Evol. Microbiol.">
        <title>Streptococcus sciuri sp. nov., Staphylococcus marylandisciuri sp. nov. and Staphylococcus americanisciuri sp. nov., isolated from faeces of eastern grey squirrel (Sciurus carolinensis).</title>
        <authorList>
            <person name="Volokhov D.V."/>
            <person name="Zagorodnyaya T.A."/>
            <person name="Furtak V.A."/>
            <person name="Nattanmai G."/>
            <person name="Randall L."/>
            <person name="Jose S."/>
            <person name="Gao Y."/>
            <person name="Eisenberg T."/>
            <person name="Delmonte P."/>
            <person name="Blom J."/>
            <person name="Mitchell K.K."/>
        </authorList>
    </citation>
    <scope>NUCLEOTIDE SEQUENCE [LARGE SCALE GENOMIC DNA]</scope>
    <source>
        <strain evidence="4 5">GRT3</strain>
    </source>
</reference>
<evidence type="ECO:0000313" key="4">
    <source>
        <dbReference type="EMBL" id="MCS4485328.1"/>
    </source>
</evidence>
<dbReference type="RefSeq" id="WP_259197695.1">
    <property type="nucleotide sequence ID" value="NZ_JANUXY010000001.1"/>
</dbReference>
<dbReference type="InterPro" id="IPR023346">
    <property type="entry name" value="Lysozyme-like_dom_sf"/>
</dbReference>
<dbReference type="Proteomes" id="UP001205609">
    <property type="component" value="Unassembled WGS sequence"/>
</dbReference>
<evidence type="ECO:0000256" key="2">
    <source>
        <dbReference type="SAM" id="Phobius"/>
    </source>
</evidence>
<feature type="domain" description="Glycosyl transferase family 51" evidence="3">
    <location>
        <begin position="98"/>
        <end position="269"/>
    </location>
</feature>
<dbReference type="InterPro" id="IPR050396">
    <property type="entry name" value="Glycosyltr_51/Transpeptidase"/>
</dbReference>
<keyword evidence="2" id="KW-1133">Transmembrane helix</keyword>
<comment type="caution">
    <text evidence="4">The sequence shown here is derived from an EMBL/GenBank/DDBJ whole genome shotgun (WGS) entry which is preliminary data.</text>
</comment>
<dbReference type="EMBL" id="JANUXY010000001">
    <property type="protein sequence ID" value="MCS4485328.1"/>
    <property type="molecule type" value="Genomic_DNA"/>
</dbReference>
<dbReference type="PANTHER" id="PTHR32282">
    <property type="entry name" value="BINDING PROTEIN TRANSPEPTIDASE, PUTATIVE-RELATED"/>
    <property type="match status" value="1"/>
</dbReference>
<keyword evidence="2" id="KW-0472">Membrane</keyword>
<proteinExistence type="predicted"/>
<keyword evidence="5" id="KW-1185">Reference proteome</keyword>
<dbReference type="InterPro" id="IPR036950">
    <property type="entry name" value="PBP_transglycosylase"/>
</dbReference>
<sequence>MTDSNQLNRFLIRYDAFCRRIKHVFFICVTILILAALLFSAIVIGYFSSIVAESRTLDNRTLIQKVTKLPEMPTITSADTDIIALYNAPEPPLIAGPAEVSPYITSALIAAEDDQFYLHNGILPKAVIRAIYQDIFQHQFATGGSTITQQLIKNQILSNERTYSRKAKEIMYAIRIEKLMTKDEIIFTYLNRVSFGLDTNGHHITGITSAAYGIFGKPPSELNLAESAYITGLLQSPYYYTPFDEAGNIRPKQELMPSIRRQQYILKRMLIEGMITRQEYEHALSYDIIKHFST</sequence>
<name>A0ABT2EYJ5_9STAP</name>
<dbReference type="Gene3D" id="1.10.3810.10">
    <property type="entry name" value="Biosynthetic peptidoglycan transglycosylase-like"/>
    <property type="match status" value="1"/>
</dbReference>
<feature type="transmembrane region" description="Helical" evidence="2">
    <location>
        <begin position="21"/>
        <end position="47"/>
    </location>
</feature>
<protein>
    <submittedName>
        <fullName evidence="4">Transglycosylase domain-containing protein</fullName>
    </submittedName>
</protein>
<gene>
    <name evidence="4" type="ORF">NXS11_00315</name>
</gene>
<organism evidence="4 5">
    <name type="scientific">Staphylococcus americanisciuri</name>
    <dbReference type="NCBI Taxonomy" id="2973940"/>
    <lineage>
        <taxon>Bacteria</taxon>
        <taxon>Bacillati</taxon>
        <taxon>Bacillota</taxon>
        <taxon>Bacilli</taxon>
        <taxon>Bacillales</taxon>
        <taxon>Staphylococcaceae</taxon>
        <taxon>Staphylococcus</taxon>
    </lineage>
</organism>
<keyword evidence="2" id="KW-0812">Transmembrane</keyword>
<accession>A0ABT2EYJ5</accession>
<evidence type="ECO:0000256" key="1">
    <source>
        <dbReference type="ARBA" id="ARBA00022679"/>
    </source>
</evidence>
<dbReference type="PANTHER" id="PTHR32282:SF33">
    <property type="entry name" value="PEPTIDOGLYCAN GLYCOSYLTRANSFERASE"/>
    <property type="match status" value="1"/>
</dbReference>
<keyword evidence="1" id="KW-0808">Transferase</keyword>
<dbReference type="Pfam" id="PF00912">
    <property type="entry name" value="Transgly"/>
    <property type="match status" value="1"/>
</dbReference>